<dbReference type="PANTHER" id="PTHR47561">
    <property type="entry name" value="POLYSACCHARIDE DEACETYLASE FAMILY PROTEIN (AFU_ORTHOLOGUE AFUA_6G05030)"/>
    <property type="match status" value="1"/>
</dbReference>
<dbReference type="AlphaFoldDB" id="A0A2S6HK86"/>
<organism evidence="2 3">
    <name type="scientific">Methylobacter tundripaludum</name>
    <dbReference type="NCBI Taxonomy" id="173365"/>
    <lineage>
        <taxon>Bacteria</taxon>
        <taxon>Pseudomonadati</taxon>
        <taxon>Pseudomonadota</taxon>
        <taxon>Gammaproteobacteria</taxon>
        <taxon>Methylococcales</taxon>
        <taxon>Methylococcaceae</taxon>
        <taxon>Methylobacter</taxon>
    </lineage>
</organism>
<protein>
    <submittedName>
        <fullName evidence="2">Peptidoglycan/xylan/chitin deacetylase (PgdA/CDA1 family)</fullName>
    </submittedName>
</protein>
<dbReference type="Proteomes" id="UP000240010">
    <property type="component" value="Unassembled WGS sequence"/>
</dbReference>
<dbReference type="InterPro" id="IPR002509">
    <property type="entry name" value="NODB_dom"/>
</dbReference>
<dbReference type="Pfam" id="PF01522">
    <property type="entry name" value="Polysacc_deac_1"/>
    <property type="match status" value="1"/>
</dbReference>
<dbReference type="InterPro" id="IPR011330">
    <property type="entry name" value="Glyco_hydro/deAcase_b/a-brl"/>
</dbReference>
<evidence type="ECO:0000313" key="3">
    <source>
        <dbReference type="Proteomes" id="UP000240010"/>
    </source>
</evidence>
<dbReference type="Gene3D" id="3.20.20.370">
    <property type="entry name" value="Glycoside hydrolase/deacetylase"/>
    <property type="match status" value="1"/>
</dbReference>
<dbReference type="PROSITE" id="PS51677">
    <property type="entry name" value="NODB"/>
    <property type="match status" value="1"/>
</dbReference>
<sequence length="310" mass="34580">MKIALKVDVDTLRGTLEGVPALLDLYQRYGVKATFLFSLGPDHTGRALRRIFRPGFFSKVQRTSVLSHYGLKTLLYGTLLPGPHIGRRGRDIMRQAEKAGHEVGVHCYDHIRWQDFVANRDAEWTQKEMQAAIDSFQEVFGHQPSVHGAAGWQLNKHTLQLEQQLGFRYASDCRGQSPFIPQMEGEIFQCPQIPTTLPTLDELLGCNGITEANVHEAVFAASRKPVPEGHVYTLHAELEGMKLLPVMEKLLQLWQKAEDDIGTLADYVADLNTAILPCHELVMSEIEGRSGVLAVQGSKIDVGRNKTTQA</sequence>
<reference evidence="2 3" key="1">
    <citation type="submission" date="2018-02" db="EMBL/GenBank/DDBJ databases">
        <title>Subsurface microbial communities from deep shales in Ohio and West Virginia, USA.</title>
        <authorList>
            <person name="Wrighton K."/>
        </authorList>
    </citation>
    <scope>NUCLEOTIDE SEQUENCE [LARGE SCALE GENOMIC DNA]</scope>
    <source>
        <strain evidence="2 3">OWC-DMM</strain>
    </source>
</reference>
<dbReference type="RefSeq" id="WP_104427238.1">
    <property type="nucleotide sequence ID" value="NZ_PTIZ01000001.1"/>
</dbReference>
<proteinExistence type="predicted"/>
<name>A0A2S6HK86_9GAMM</name>
<comment type="caution">
    <text evidence="2">The sequence shown here is derived from an EMBL/GenBank/DDBJ whole genome shotgun (WGS) entry which is preliminary data.</text>
</comment>
<evidence type="ECO:0000259" key="1">
    <source>
        <dbReference type="PROSITE" id="PS51677"/>
    </source>
</evidence>
<dbReference type="GO" id="GO:0016810">
    <property type="term" value="F:hydrolase activity, acting on carbon-nitrogen (but not peptide) bonds"/>
    <property type="evidence" value="ECO:0007669"/>
    <property type="project" value="InterPro"/>
</dbReference>
<dbReference type="SUPFAM" id="SSF88713">
    <property type="entry name" value="Glycoside hydrolase/deacetylase"/>
    <property type="match status" value="1"/>
</dbReference>
<dbReference type="EMBL" id="PTIZ01000001">
    <property type="protein sequence ID" value="PPK77781.1"/>
    <property type="molecule type" value="Genomic_DNA"/>
</dbReference>
<accession>A0A2S6HK86</accession>
<dbReference type="GO" id="GO:0005975">
    <property type="term" value="P:carbohydrate metabolic process"/>
    <property type="evidence" value="ECO:0007669"/>
    <property type="project" value="InterPro"/>
</dbReference>
<gene>
    <name evidence="2" type="ORF">B0F87_101162</name>
</gene>
<feature type="domain" description="NodB homology" evidence="1">
    <location>
        <begin position="1"/>
        <end position="262"/>
    </location>
</feature>
<evidence type="ECO:0000313" key="2">
    <source>
        <dbReference type="EMBL" id="PPK77781.1"/>
    </source>
</evidence>
<dbReference type="PANTHER" id="PTHR47561:SF1">
    <property type="entry name" value="POLYSACCHARIDE DEACETYLASE FAMILY PROTEIN (AFU_ORTHOLOGUE AFUA_6G05030)"/>
    <property type="match status" value="1"/>
</dbReference>